<dbReference type="EMBL" id="JARK01001348">
    <property type="protein sequence ID" value="EYC25446.1"/>
    <property type="molecule type" value="Genomic_DNA"/>
</dbReference>
<feature type="region of interest" description="Disordered" evidence="1">
    <location>
        <begin position="295"/>
        <end position="323"/>
    </location>
</feature>
<evidence type="ECO:0000313" key="3">
    <source>
        <dbReference type="Proteomes" id="UP000024635"/>
    </source>
</evidence>
<keyword evidence="3" id="KW-1185">Reference proteome</keyword>
<feature type="region of interest" description="Disordered" evidence="1">
    <location>
        <begin position="20"/>
        <end position="39"/>
    </location>
</feature>
<dbReference type="AlphaFoldDB" id="A0A016VDV0"/>
<evidence type="ECO:0000256" key="1">
    <source>
        <dbReference type="SAM" id="MobiDB-lite"/>
    </source>
</evidence>
<feature type="compositionally biased region" description="Basic and acidic residues" evidence="1">
    <location>
        <begin position="299"/>
        <end position="309"/>
    </location>
</feature>
<proteinExistence type="predicted"/>
<reference evidence="3" key="1">
    <citation type="journal article" date="2015" name="Nat. Genet.">
        <title>The genome and transcriptome of the zoonotic hookworm Ancylostoma ceylanicum identify infection-specific gene families.</title>
        <authorList>
            <person name="Schwarz E.M."/>
            <person name="Hu Y."/>
            <person name="Antoshechkin I."/>
            <person name="Miller M.M."/>
            <person name="Sternberg P.W."/>
            <person name="Aroian R.V."/>
        </authorList>
    </citation>
    <scope>NUCLEOTIDE SEQUENCE</scope>
    <source>
        <strain evidence="3">HY135</strain>
    </source>
</reference>
<name>A0A016VDV0_9BILA</name>
<gene>
    <name evidence="2" type="primary">Acey_s0012.g1898</name>
    <name evidence="2" type="ORF">Y032_0012g1898</name>
</gene>
<organism evidence="2 3">
    <name type="scientific">Ancylostoma ceylanicum</name>
    <dbReference type="NCBI Taxonomy" id="53326"/>
    <lineage>
        <taxon>Eukaryota</taxon>
        <taxon>Metazoa</taxon>
        <taxon>Ecdysozoa</taxon>
        <taxon>Nematoda</taxon>
        <taxon>Chromadorea</taxon>
        <taxon>Rhabditida</taxon>
        <taxon>Rhabditina</taxon>
        <taxon>Rhabditomorpha</taxon>
        <taxon>Strongyloidea</taxon>
        <taxon>Ancylostomatidae</taxon>
        <taxon>Ancylostomatinae</taxon>
        <taxon>Ancylostoma</taxon>
    </lineage>
</organism>
<protein>
    <submittedName>
        <fullName evidence="2">Uncharacterized protein</fullName>
    </submittedName>
</protein>
<evidence type="ECO:0000313" key="2">
    <source>
        <dbReference type="EMBL" id="EYC25446.1"/>
    </source>
</evidence>
<dbReference type="Proteomes" id="UP000024635">
    <property type="component" value="Unassembled WGS sequence"/>
</dbReference>
<sequence length="323" mass="36013">MEAMILMEADDDGKRIAELVEKGGSKGSPTKISGKSRESNCPKLDSACGAIEQDISEVRQLSRQLDRLGELDLDQFREYLNQTLEQARHDDFIMRTRSKLLEVDSTPRVVTMVRFERVKNVKVMHKMIKIRRSVSRSVTIERGQVTSEETGRSQPQWSCSATYEKEDASELAGDQTLVKVELLGLKRRALLDSGSRISILSLEVLLTAQSAGVDLDGDVEEIPQLQRPSIYDASGKRMNFKGAVRLSMRMKNGPNKGVAFFMMEGSAGRFVLGTNILKTRGYSLSIVGNDQKPVNVKQSSEKGEKDGREKRARILMNATEPTV</sequence>
<dbReference type="OrthoDB" id="5871389at2759"/>
<accession>A0A016VDV0</accession>
<comment type="caution">
    <text evidence="2">The sequence shown here is derived from an EMBL/GenBank/DDBJ whole genome shotgun (WGS) entry which is preliminary data.</text>
</comment>